<gene>
    <name evidence="2" type="ORF">CVT26_005153</name>
</gene>
<dbReference type="AlphaFoldDB" id="A0A409WJ57"/>
<evidence type="ECO:0000313" key="3">
    <source>
        <dbReference type="Proteomes" id="UP000284706"/>
    </source>
</evidence>
<dbReference type="InParanoid" id="A0A409WJ57"/>
<dbReference type="OrthoDB" id="2666269at2759"/>
<dbReference type="Gene3D" id="1.25.40.340">
    <property type="match status" value="1"/>
</dbReference>
<dbReference type="InterPro" id="IPR036117">
    <property type="entry name" value="DhaL_dom_sf"/>
</dbReference>
<dbReference type="GO" id="GO:0004371">
    <property type="term" value="F:glycerone kinase activity"/>
    <property type="evidence" value="ECO:0007669"/>
    <property type="project" value="InterPro"/>
</dbReference>
<evidence type="ECO:0000256" key="1">
    <source>
        <dbReference type="SAM" id="MobiDB-lite"/>
    </source>
</evidence>
<proteinExistence type="predicted"/>
<dbReference type="Proteomes" id="UP000284706">
    <property type="component" value="Unassembled WGS sequence"/>
</dbReference>
<dbReference type="EMBL" id="NHYE01005049">
    <property type="protein sequence ID" value="PPQ78480.1"/>
    <property type="molecule type" value="Genomic_DNA"/>
</dbReference>
<sequence>MRARMGRAVYVSGGAGGGGQGEAEERREQLPPDPGAWGVAAILEGILEGVRTCRAEMSRGKSSERN</sequence>
<name>A0A409WJ57_9AGAR</name>
<feature type="region of interest" description="Disordered" evidence="1">
    <location>
        <begin position="1"/>
        <end position="35"/>
    </location>
</feature>
<organism evidence="2 3">
    <name type="scientific">Gymnopilus dilepis</name>
    <dbReference type="NCBI Taxonomy" id="231916"/>
    <lineage>
        <taxon>Eukaryota</taxon>
        <taxon>Fungi</taxon>
        <taxon>Dikarya</taxon>
        <taxon>Basidiomycota</taxon>
        <taxon>Agaricomycotina</taxon>
        <taxon>Agaricomycetes</taxon>
        <taxon>Agaricomycetidae</taxon>
        <taxon>Agaricales</taxon>
        <taxon>Agaricineae</taxon>
        <taxon>Hymenogastraceae</taxon>
        <taxon>Gymnopilus</taxon>
    </lineage>
</organism>
<accession>A0A409WJ57</accession>
<protein>
    <submittedName>
        <fullName evidence="2">Uncharacterized protein</fullName>
    </submittedName>
</protein>
<evidence type="ECO:0000313" key="2">
    <source>
        <dbReference type="EMBL" id="PPQ78480.1"/>
    </source>
</evidence>
<comment type="caution">
    <text evidence="2">The sequence shown here is derived from an EMBL/GenBank/DDBJ whole genome shotgun (WGS) entry which is preliminary data.</text>
</comment>
<dbReference type="GO" id="GO:0006071">
    <property type="term" value="P:glycerol metabolic process"/>
    <property type="evidence" value="ECO:0007669"/>
    <property type="project" value="InterPro"/>
</dbReference>
<keyword evidence="3" id="KW-1185">Reference proteome</keyword>
<reference evidence="2 3" key="1">
    <citation type="journal article" date="2018" name="Evol. Lett.">
        <title>Horizontal gene cluster transfer increased hallucinogenic mushroom diversity.</title>
        <authorList>
            <person name="Reynolds H.T."/>
            <person name="Vijayakumar V."/>
            <person name="Gluck-Thaler E."/>
            <person name="Korotkin H.B."/>
            <person name="Matheny P.B."/>
            <person name="Slot J.C."/>
        </authorList>
    </citation>
    <scope>NUCLEOTIDE SEQUENCE [LARGE SCALE GENOMIC DNA]</scope>
    <source>
        <strain evidence="2 3">SRW20</strain>
    </source>
</reference>